<dbReference type="AlphaFoldDB" id="A0AAV4WDM6"/>
<dbReference type="EMBL" id="BPLQ01014549">
    <property type="protein sequence ID" value="GIY80747.1"/>
    <property type="molecule type" value="Genomic_DNA"/>
</dbReference>
<evidence type="ECO:0000313" key="1">
    <source>
        <dbReference type="EMBL" id="GIY80747.1"/>
    </source>
</evidence>
<protein>
    <recommendedName>
        <fullName evidence="3">Ribosomal protein L2</fullName>
    </recommendedName>
</protein>
<sequence length="104" mass="11540">MWHVQPKASFLATTTHISMPRKRKHGRNRVYVHTLAATPKRHANRSPNYSRARLTYDPLIGLAGNLQHPTGTGGKGKVISNLSLAPPCSLMSLHSQPNETKCYL</sequence>
<keyword evidence="2" id="KW-1185">Reference proteome</keyword>
<accession>A0AAV4WDM6</accession>
<comment type="caution">
    <text evidence="1">The sequence shown here is derived from an EMBL/GenBank/DDBJ whole genome shotgun (WGS) entry which is preliminary data.</text>
</comment>
<organism evidence="1 2">
    <name type="scientific">Caerostris darwini</name>
    <dbReference type="NCBI Taxonomy" id="1538125"/>
    <lineage>
        <taxon>Eukaryota</taxon>
        <taxon>Metazoa</taxon>
        <taxon>Ecdysozoa</taxon>
        <taxon>Arthropoda</taxon>
        <taxon>Chelicerata</taxon>
        <taxon>Arachnida</taxon>
        <taxon>Araneae</taxon>
        <taxon>Araneomorphae</taxon>
        <taxon>Entelegynae</taxon>
        <taxon>Araneoidea</taxon>
        <taxon>Araneidae</taxon>
        <taxon>Caerostris</taxon>
    </lineage>
</organism>
<dbReference type="Proteomes" id="UP001054837">
    <property type="component" value="Unassembled WGS sequence"/>
</dbReference>
<reference evidence="1 2" key="1">
    <citation type="submission" date="2021-06" db="EMBL/GenBank/DDBJ databases">
        <title>Caerostris darwini draft genome.</title>
        <authorList>
            <person name="Kono N."/>
            <person name="Arakawa K."/>
        </authorList>
    </citation>
    <scope>NUCLEOTIDE SEQUENCE [LARGE SCALE GENOMIC DNA]</scope>
</reference>
<gene>
    <name evidence="1" type="ORF">CDAR_368301</name>
</gene>
<proteinExistence type="predicted"/>
<evidence type="ECO:0008006" key="3">
    <source>
        <dbReference type="Google" id="ProtNLM"/>
    </source>
</evidence>
<evidence type="ECO:0000313" key="2">
    <source>
        <dbReference type="Proteomes" id="UP001054837"/>
    </source>
</evidence>
<name>A0AAV4WDM6_9ARAC</name>